<reference evidence="12" key="1">
    <citation type="submission" date="2012-01" db="EMBL/GenBank/DDBJ databases">
        <title>The Genome Sequence of Treponema denticola H-22.</title>
        <authorList>
            <consortium name="The Broad Institute Genome Sequencing Platform"/>
            <person name="Earl A."/>
            <person name="Ward D."/>
            <person name="Feldgarden M."/>
            <person name="Gevers D."/>
            <person name="Blanton J.M."/>
            <person name="Fenno C.J."/>
            <person name="Baranova O.V."/>
            <person name="Mathney J."/>
            <person name="Dewhirst F.E."/>
            <person name="Izard J."/>
            <person name="Young S.K."/>
            <person name="Zeng Q."/>
            <person name="Gargeya S."/>
            <person name="Fitzgerald M."/>
            <person name="Haas B."/>
            <person name="Abouelleil A."/>
            <person name="Alvarado L."/>
            <person name="Arachchi H.M."/>
            <person name="Berlin A."/>
            <person name="Chapman S.B."/>
            <person name="Gearin G."/>
            <person name="Goldberg J."/>
            <person name="Griggs A."/>
            <person name="Gujja S."/>
            <person name="Hansen M."/>
            <person name="Heiman D."/>
            <person name="Howarth C."/>
            <person name="Larimer J."/>
            <person name="Lui A."/>
            <person name="MacDonald P.J.P."/>
            <person name="McCowen C."/>
            <person name="Montmayeur A."/>
            <person name="Murphy C."/>
            <person name="Neiman D."/>
            <person name="Pearson M."/>
            <person name="Priest M."/>
            <person name="Roberts A."/>
            <person name="Saif S."/>
            <person name="Shea T."/>
            <person name="Sisk P."/>
            <person name="Stolte C."/>
            <person name="Sykes S."/>
            <person name="Wortman J."/>
            <person name="Nusbaum C."/>
            <person name="Birren B."/>
        </authorList>
    </citation>
    <scope>NUCLEOTIDE SEQUENCE [LARGE SCALE GENOMIC DNA]</scope>
    <source>
        <strain evidence="12">H-22</strain>
    </source>
</reference>
<dbReference type="PANTHER" id="PTHR10815">
    <property type="entry name" value="METHYLATED-DNA--PROTEIN-CYSTEINE METHYLTRANSFERASE"/>
    <property type="match status" value="1"/>
</dbReference>
<keyword evidence="7 9" id="KW-0234">DNA repair</keyword>
<dbReference type="GO" id="GO:0003908">
    <property type="term" value="F:methylated-DNA-[protein]-cysteine S-methyltransferase activity"/>
    <property type="evidence" value="ECO:0007669"/>
    <property type="project" value="UniProtKB-UniRule"/>
</dbReference>
<evidence type="ECO:0000256" key="8">
    <source>
        <dbReference type="ARBA" id="ARBA00049348"/>
    </source>
</evidence>
<dbReference type="InterPro" id="IPR008332">
    <property type="entry name" value="MethylG_MeTrfase_N"/>
</dbReference>
<dbReference type="HAMAP" id="MF_00772">
    <property type="entry name" value="OGT"/>
    <property type="match status" value="1"/>
</dbReference>
<evidence type="ECO:0000256" key="9">
    <source>
        <dbReference type="HAMAP-Rule" id="MF_00772"/>
    </source>
</evidence>
<feature type="active site" description="Nucleophile; methyl group acceptor" evidence="9">
    <location>
        <position position="130"/>
    </location>
</feature>
<keyword evidence="3 9" id="KW-0963">Cytoplasm</keyword>
<comment type="caution">
    <text evidence="12">The sequence shown here is derived from an EMBL/GenBank/DDBJ whole genome shotgun (WGS) entry which is preliminary data.</text>
</comment>
<gene>
    <name evidence="12" type="ORF">HMPREF9726_01635</name>
</gene>
<evidence type="ECO:0000256" key="5">
    <source>
        <dbReference type="ARBA" id="ARBA00022679"/>
    </source>
</evidence>
<comment type="similarity">
    <text evidence="2 9">Belongs to the MGMT family.</text>
</comment>
<dbReference type="PATRIC" id="fig|999432.5.peg.1695"/>
<evidence type="ECO:0000259" key="10">
    <source>
        <dbReference type="Pfam" id="PF01035"/>
    </source>
</evidence>
<dbReference type="GO" id="GO:0005737">
    <property type="term" value="C:cytoplasm"/>
    <property type="evidence" value="ECO:0007669"/>
    <property type="project" value="UniProtKB-SubCell"/>
</dbReference>
<evidence type="ECO:0000256" key="1">
    <source>
        <dbReference type="ARBA" id="ARBA00001286"/>
    </source>
</evidence>
<keyword evidence="5 9" id="KW-0808">Transferase</keyword>
<dbReference type="RefSeq" id="WP_002666494.1">
    <property type="nucleotide sequence ID" value="NZ_CM001795.1"/>
</dbReference>
<comment type="catalytic activity">
    <reaction evidence="8 9">
        <text>a 6-O-methyl-2'-deoxyguanosine in DNA + L-cysteinyl-[protein] = S-methyl-L-cysteinyl-[protein] + a 2'-deoxyguanosine in DNA</text>
        <dbReference type="Rhea" id="RHEA:24000"/>
        <dbReference type="Rhea" id="RHEA-COMP:10131"/>
        <dbReference type="Rhea" id="RHEA-COMP:10132"/>
        <dbReference type="Rhea" id="RHEA-COMP:11367"/>
        <dbReference type="Rhea" id="RHEA-COMP:11368"/>
        <dbReference type="ChEBI" id="CHEBI:29950"/>
        <dbReference type="ChEBI" id="CHEBI:82612"/>
        <dbReference type="ChEBI" id="CHEBI:85445"/>
        <dbReference type="ChEBI" id="CHEBI:85448"/>
        <dbReference type="EC" id="2.1.1.63"/>
    </reaction>
</comment>
<dbReference type="EMBL" id="AGDV01000012">
    <property type="protein sequence ID" value="EMB33274.1"/>
    <property type="molecule type" value="Genomic_DNA"/>
</dbReference>
<dbReference type="Gene3D" id="1.10.10.10">
    <property type="entry name" value="Winged helix-like DNA-binding domain superfamily/Winged helix DNA-binding domain"/>
    <property type="match status" value="1"/>
</dbReference>
<dbReference type="InterPro" id="IPR036631">
    <property type="entry name" value="MGMT_N_sf"/>
</dbReference>
<dbReference type="FunFam" id="1.10.10.10:FF:000214">
    <property type="entry name" value="Methylated-DNA--protein-cysteine methyltransferase"/>
    <property type="match status" value="1"/>
</dbReference>
<evidence type="ECO:0000313" key="12">
    <source>
        <dbReference type="EMBL" id="EMB33274.1"/>
    </source>
</evidence>
<dbReference type="SUPFAM" id="SSF46767">
    <property type="entry name" value="Methylated DNA-protein cysteine methyltransferase, C-terminal domain"/>
    <property type="match status" value="1"/>
</dbReference>
<dbReference type="PANTHER" id="PTHR10815:SF13">
    <property type="entry name" value="METHYLATED-DNA--PROTEIN-CYSTEINE METHYLTRANSFERASE"/>
    <property type="match status" value="1"/>
</dbReference>
<dbReference type="HOGENOM" id="CLU_000445_52_2_12"/>
<comment type="miscellaneous">
    <text evidence="9">This enzyme catalyzes only one turnover and therefore is not strictly catalytic. According to one definition, an enzyme is a biocatalyst that acts repeatedly and over many reaction cycles.</text>
</comment>
<dbReference type="InterPro" id="IPR036388">
    <property type="entry name" value="WH-like_DNA-bd_sf"/>
</dbReference>
<evidence type="ECO:0000256" key="4">
    <source>
        <dbReference type="ARBA" id="ARBA00022603"/>
    </source>
</evidence>
<evidence type="ECO:0000256" key="6">
    <source>
        <dbReference type="ARBA" id="ARBA00022763"/>
    </source>
</evidence>
<comment type="function">
    <text evidence="9">Involved in the cellular defense against the biological effects of O6-methylguanine (O6-MeG) and O4-methylthymine (O4-MeT) in DNA. Repairs the methylated nucleobase in DNA by stoichiometrically transferring the methyl group to a cysteine residue in the enzyme. This is a suicide reaction: the enzyme is irreversibly inactivated.</text>
</comment>
<accession>A0A0E2EH14</accession>
<keyword evidence="4 9" id="KW-0489">Methyltransferase</keyword>
<feature type="domain" description="Methylguanine DNA methyltransferase ribonuclease-like" evidence="11">
    <location>
        <begin position="1"/>
        <end position="74"/>
    </location>
</feature>
<comment type="catalytic activity">
    <reaction evidence="1 9">
        <text>a 4-O-methyl-thymidine in DNA + L-cysteinyl-[protein] = a thymidine in DNA + S-methyl-L-cysteinyl-[protein]</text>
        <dbReference type="Rhea" id="RHEA:53428"/>
        <dbReference type="Rhea" id="RHEA-COMP:10131"/>
        <dbReference type="Rhea" id="RHEA-COMP:10132"/>
        <dbReference type="Rhea" id="RHEA-COMP:13555"/>
        <dbReference type="Rhea" id="RHEA-COMP:13556"/>
        <dbReference type="ChEBI" id="CHEBI:29950"/>
        <dbReference type="ChEBI" id="CHEBI:82612"/>
        <dbReference type="ChEBI" id="CHEBI:137386"/>
        <dbReference type="ChEBI" id="CHEBI:137387"/>
        <dbReference type="EC" id="2.1.1.63"/>
    </reaction>
</comment>
<evidence type="ECO:0000256" key="7">
    <source>
        <dbReference type="ARBA" id="ARBA00023204"/>
    </source>
</evidence>
<name>A0A0E2EH14_TREDN</name>
<keyword evidence="6 9" id="KW-0227">DNA damage</keyword>
<comment type="subcellular location">
    <subcellularLocation>
        <location evidence="9">Cytoplasm</location>
    </subcellularLocation>
</comment>
<dbReference type="GO" id="GO:0006307">
    <property type="term" value="P:DNA alkylation repair"/>
    <property type="evidence" value="ECO:0007669"/>
    <property type="project" value="UniProtKB-UniRule"/>
</dbReference>
<dbReference type="CDD" id="cd06445">
    <property type="entry name" value="ATase"/>
    <property type="match status" value="1"/>
</dbReference>
<dbReference type="Pfam" id="PF01035">
    <property type="entry name" value="DNA_binding_1"/>
    <property type="match status" value="1"/>
</dbReference>
<evidence type="ECO:0000256" key="3">
    <source>
        <dbReference type="ARBA" id="ARBA00022490"/>
    </source>
</evidence>
<dbReference type="Gene3D" id="3.30.160.70">
    <property type="entry name" value="Methylated DNA-protein cysteine methyltransferase domain"/>
    <property type="match status" value="1"/>
</dbReference>
<dbReference type="SUPFAM" id="SSF53155">
    <property type="entry name" value="Methylated DNA-protein cysteine methyltransferase domain"/>
    <property type="match status" value="1"/>
</dbReference>
<dbReference type="Proteomes" id="UP000011705">
    <property type="component" value="Chromosome"/>
</dbReference>
<dbReference type="EC" id="2.1.1.63" evidence="9"/>
<dbReference type="NCBIfam" id="TIGR00589">
    <property type="entry name" value="ogt"/>
    <property type="match status" value="1"/>
</dbReference>
<feature type="domain" description="Methylated-DNA-[protein]-cysteine S-methyltransferase DNA binding" evidence="10">
    <location>
        <begin position="79"/>
        <end position="158"/>
    </location>
</feature>
<sequence>MVYEYFDSPIGKILIISDNSGLKELRFIKKDFITNLPEQTQDNFTKAVKICQQAKEELQKYFEGSLKQFTVQLSPEGTDFQKSVWKELCKIPYGKTLSYKQIAANINNPKSCRAVGNANGKNPIPIIIPCHRVICTGGKLGGFSAGLDRKRFLLSLEQKECQIELIPLVDNL</sequence>
<organism evidence="12">
    <name type="scientific">Treponema denticola H-22</name>
    <dbReference type="NCBI Taxonomy" id="999432"/>
    <lineage>
        <taxon>Bacteria</taxon>
        <taxon>Pseudomonadati</taxon>
        <taxon>Spirochaetota</taxon>
        <taxon>Spirochaetia</taxon>
        <taxon>Spirochaetales</taxon>
        <taxon>Treponemataceae</taxon>
        <taxon>Treponema</taxon>
    </lineage>
</organism>
<evidence type="ECO:0000256" key="2">
    <source>
        <dbReference type="ARBA" id="ARBA00008711"/>
    </source>
</evidence>
<dbReference type="Pfam" id="PF02870">
    <property type="entry name" value="Methyltransf_1N"/>
    <property type="match status" value="1"/>
</dbReference>
<dbReference type="InterPro" id="IPR023546">
    <property type="entry name" value="MGMT"/>
</dbReference>
<dbReference type="PROSITE" id="PS00374">
    <property type="entry name" value="MGMT"/>
    <property type="match status" value="1"/>
</dbReference>
<dbReference type="InterPro" id="IPR014048">
    <property type="entry name" value="MethylDNA_cys_MeTrfase_DNA-bd"/>
</dbReference>
<evidence type="ECO:0000259" key="11">
    <source>
        <dbReference type="Pfam" id="PF02870"/>
    </source>
</evidence>
<proteinExistence type="inferred from homology"/>
<protein>
    <recommendedName>
        <fullName evidence="9">Methylated-DNA--protein-cysteine methyltransferase</fullName>
        <ecNumber evidence="9">2.1.1.63</ecNumber>
    </recommendedName>
    <alternativeName>
        <fullName evidence="9">6-O-methylguanine-DNA methyltransferase</fullName>
        <shortName evidence="9">MGMT</shortName>
    </alternativeName>
    <alternativeName>
        <fullName evidence="9">O-6-methylguanine-DNA-alkyltransferase</fullName>
    </alternativeName>
</protein>
<dbReference type="InterPro" id="IPR036217">
    <property type="entry name" value="MethylDNA_cys_MeTrfase_DNAb"/>
</dbReference>
<dbReference type="AlphaFoldDB" id="A0A0E2EH14"/>
<dbReference type="InterPro" id="IPR001497">
    <property type="entry name" value="MethylDNA_cys_MeTrfase_AS"/>
</dbReference>
<dbReference type="GO" id="GO:0032259">
    <property type="term" value="P:methylation"/>
    <property type="evidence" value="ECO:0007669"/>
    <property type="project" value="UniProtKB-KW"/>
</dbReference>